<evidence type="ECO:0000313" key="3">
    <source>
        <dbReference type="Proteomes" id="UP001056649"/>
    </source>
</evidence>
<evidence type="ECO:0000313" key="2">
    <source>
        <dbReference type="EMBL" id="USF88670.1"/>
    </source>
</evidence>
<proteinExistence type="predicted"/>
<protein>
    <recommendedName>
        <fullName evidence="4">Mercuric transport protein MerT</fullName>
    </recommendedName>
</protein>
<dbReference type="Proteomes" id="UP001056649">
    <property type="component" value="Chromosome"/>
</dbReference>
<feature type="transmembrane region" description="Helical" evidence="1">
    <location>
        <begin position="12"/>
        <end position="41"/>
    </location>
</feature>
<name>A0A9J7A0M6_9GAMM</name>
<keyword evidence="1" id="KW-1133">Transmembrane helix</keyword>
<feature type="transmembrane region" description="Helical" evidence="1">
    <location>
        <begin position="61"/>
        <end position="79"/>
    </location>
</feature>
<dbReference type="RefSeq" id="WP_040819012.1">
    <property type="nucleotide sequence ID" value="NZ_CP090569.1"/>
</dbReference>
<organism evidence="2 3">
    <name type="scientific">Candidatus Endoriftia persephonae</name>
    <dbReference type="NCBI Taxonomy" id="393765"/>
    <lineage>
        <taxon>Bacteria</taxon>
        <taxon>Pseudomonadati</taxon>
        <taxon>Pseudomonadota</taxon>
        <taxon>Gammaproteobacteria</taxon>
        <taxon>Chromatiales</taxon>
        <taxon>Sedimenticolaceae</taxon>
        <taxon>Candidatus Endoriftia</taxon>
    </lineage>
</organism>
<evidence type="ECO:0000256" key="1">
    <source>
        <dbReference type="SAM" id="Phobius"/>
    </source>
</evidence>
<keyword evidence="1" id="KW-0472">Membrane</keyword>
<gene>
    <name evidence="2" type="ORF">L0Y14_05415</name>
</gene>
<evidence type="ECO:0008006" key="4">
    <source>
        <dbReference type="Google" id="ProtNLM"/>
    </source>
</evidence>
<reference evidence="2" key="1">
    <citation type="journal article" date="2022" name="Mol. Ecol. Resour.">
        <title>The complete and closed genome of the facultative generalist Candidatus Endoriftia persephone from deep-sea hydrothermal vents.</title>
        <authorList>
            <person name="de Oliveira A.L."/>
            <person name="Srivastava A."/>
            <person name="Espada-Hinojosa S."/>
            <person name="Bright M."/>
        </authorList>
    </citation>
    <scope>NUCLEOTIDE SEQUENCE</scope>
    <source>
        <strain evidence="2">Tica-EPR-9o50.N</strain>
    </source>
</reference>
<keyword evidence="1" id="KW-0812">Transmembrane</keyword>
<accession>A0A9J7A0M6</accession>
<dbReference type="AlphaFoldDB" id="A0A9J7A0M6"/>
<dbReference type="KEGG" id="eps:L0Y14_05415"/>
<dbReference type="EMBL" id="CP090569">
    <property type="protein sequence ID" value="USF88670.1"/>
    <property type="molecule type" value="Genomic_DNA"/>
</dbReference>
<sequence>MNSDHLESGQSRLSWLTLFATTGTLVCCALPIILVMLGLGATVAALTSSLPLLITLSQHKAWVFAFSGLMLGLSGWLLYRSRHSCPSDPQLGELCNKTQLWNRRIYWVSVAIWGIGFFAAYFALPLRLWIDL</sequence>
<feature type="transmembrane region" description="Helical" evidence="1">
    <location>
        <begin position="105"/>
        <end position="124"/>
    </location>
</feature>
<keyword evidence="3" id="KW-1185">Reference proteome</keyword>